<dbReference type="InterPro" id="IPR039420">
    <property type="entry name" value="WalR-like"/>
</dbReference>
<evidence type="ECO:0000259" key="4">
    <source>
        <dbReference type="PROSITE" id="PS50110"/>
    </source>
</evidence>
<gene>
    <name evidence="5" type="ORF">HD595_000188</name>
</gene>
<reference evidence="5 6" key="1">
    <citation type="submission" date="2022-06" db="EMBL/GenBank/DDBJ databases">
        <title>Sequencing the genomes of 1000 actinobacteria strains.</title>
        <authorList>
            <person name="Klenk H.-P."/>
        </authorList>
    </citation>
    <scope>NUCLEOTIDE SEQUENCE [LARGE SCALE GENOMIC DNA]</scope>
    <source>
        <strain evidence="5 6">DSM 44170</strain>
    </source>
</reference>
<dbReference type="EMBL" id="JAMZEC010000001">
    <property type="protein sequence ID" value="MCP2344066.1"/>
    <property type="molecule type" value="Genomic_DNA"/>
</dbReference>
<dbReference type="Pfam" id="PF00072">
    <property type="entry name" value="Response_reg"/>
    <property type="match status" value="1"/>
</dbReference>
<dbReference type="Pfam" id="PF00196">
    <property type="entry name" value="GerE"/>
    <property type="match status" value="1"/>
</dbReference>
<proteinExistence type="predicted"/>
<dbReference type="Proteomes" id="UP001320766">
    <property type="component" value="Unassembled WGS sequence"/>
</dbReference>
<name>A0ABT1JQQ5_9ACTN</name>
<dbReference type="InterPro" id="IPR016032">
    <property type="entry name" value="Sig_transdc_resp-reg_C-effctor"/>
</dbReference>
<accession>A0ABT1JQQ5</accession>
<evidence type="ECO:0000256" key="2">
    <source>
        <dbReference type="PROSITE-ProRule" id="PRU00169"/>
    </source>
</evidence>
<dbReference type="InterPro" id="IPR001789">
    <property type="entry name" value="Sig_transdc_resp-reg_receiver"/>
</dbReference>
<dbReference type="CDD" id="cd06170">
    <property type="entry name" value="LuxR_C_like"/>
    <property type="match status" value="1"/>
</dbReference>
<dbReference type="InterPro" id="IPR011006">
    <property type="entry name" value="CheY-like_superfamily"/>
</dbReference>
<protein>
    <submittedName>
        <fullName evidence="5">Two-component system response regulator DesR</fullName>
    </submittedName>
</protein>
<evidence type="ECO:0000313" key="5">
    <source>
        <dbReference type="EMBL" id="MCP2344066.1"/>
    </source>
</evidence>
<evidence type="ECO:0000259" key="3">
    <source>
        <dbReference type="PROSITE" id="PS50043"/>
    </source>
</evidence>
<keyword evidence="2" id="KW-0597">Phosphoprotein</keyword>
<dbReference type="PANTHER" id="PTHR43214">
    <property type="entry name" value="TWO-COMPONENT RESPONSE REGULATOR"/>
    <property type="match status" value="1"/>
</dbReference>
<dbReference type="PANTHER" id="PTHR43214:SF42">
    <property type="entry name" value="TRANSCRIPTIONAL REGULATORY PROTEIN DESR"/>
    <property type="match status" value="1"/>
</dbReference>
<feature type="domain" description="HTH luxR-type" evidence="3">
    <location>
        <begin position="151"/>
        <end position="216"/>
    </location>
</feature>
<organism evidence="5 6">
    <name type="scientific">Nonomuraea roseoviolacea subsp. carminata</name>
    <dbReference type="NCBI Taxonomy" id="160689"/>
    <lineage>
        <taxon>Bacteria</taxon>
        <taxon>Bacillati</taxon>
        <taxon>Actinomycetota</taxon>
        <taxon>Actinomycetes</taxon>
        <taxon>Streptosporangiales</taxon>
        <taxon>Streptosporangiaceae</taxon>
        <taxon>Nonomuraea</taxon>
    </lineage>
</organism>
<dbReference type="PRINTS" id="PR00038">
    <property type="entry name" value="HTHLUXR"/>
</dbReference>
<dbReference type="SUPFAM" id="SSF52172">
    <property type="entry name" value="CheY-like"/>
    <property type="match status" value="1"/>
</dbReference>
<dbReference type="PROSITE" id="PS50110">
    <property type="entry name" value="RESPONSE_REGULATORY"/>
    <property type="match status" value="1"/>
</dbReference>
<sequence>MKAAFSARVSATEPGNGTIRVVIAEDLDMVRGALVALLRQEADIEVVGAVSDGRQILATARTGAPHVAVIDADLCWKDRFAAAVELKETLPGCDTLLLTSLARPATVRQALSAGVGGLMLKTSPPEQLADGIRRVAAGYRVFDADLALVAWGSTGCPLTDRELEVLQLAAEGDEIREIASALFLSPGTVRNYLTVVVSKLKARNRIDAIRIARKSGWIY</sequence>
<dbReference type="SUPFAM" id="SSF46894">
    <property type="entry name" value="C-terminal effector domain of the bipartite response regulators"/>
    <property type="match status" value="1"/>
</dbReference>
<keyword evidence="6" id="KW-1185">Reference proteome</keyword>
<feature type="modified residue" description="4-aspartylphosphate" evidence="2">
    <location>
        <position position="71"/>
    </location>
</feature>
<feature type="domain" description="Response regulatory" evidence="4">
    <location>
        <begin position="20"/>
        <end position="136"/>
    </location>
</feature>
<evidence type="ECO:0000313" key="6">
    <source>
        <dbReference type="Proteomes" id="UP001320766"/>
    </source>
</evidence>
<dbReference type="SMART" id="SM00421">
    <property type="entry name" value="HTH_LUXR"/>
    <property type="match status" value="1"/>
</dbReference>
<dbReference type="RefSeq" id="WP_253765038.1">
    <property type="nucleotide sequence ID" value="NZ_BAAAVE010000024.1"/>
</dbReference>
<dbReference type="Gene3D" id="3.40.50.2300">
    <property type="match status" value="1"/>
</dbReference>
<dbReference type="SMART" id="SM00448">
    <property type="entry name" value="REC"/>
    <property type="match status" value="1"/>
</dbReference>
<keyword evidence="1" id="KW-0238">DNA-binding</keyword>
<dbReference type="PROSITE" id="PS50043">
    <property type="entry name" value="HTH_LUXR_2"/>
    <property type="match status" value="1"/>
</dbReference>
<comment type="caution">
    <text evidence="5">The sequence shown here is derived from an EMBL/GenBank/DDBJ whole genome shotgun (WGS) entry which is preliminary data.</text>
</comment>
<dbReference type="InterPro" id="IPR000792">
    <property type="entry name" value="Tscrpt_reg_LuxR_C"/>
</dbReference>
<evidence type="ECO:0000256" key="1">
    <source>
        <dbReference type="ARBA" id="ARBA00023125"/>
    </source>
</evidence>